<dbReference type="InterPro" id="IPR053137">
    <property type="entry name" value="NLR-like"/>
</dbReference>
<dbReference type="Proteomes" id="UP001611548">
    <property type="component" value="Unassembled WGS sequence"/>
</dbReference>
<dbReference type="Gene3D" id="1.25.40.10">
    <property type="entry name" value="Tetratricopeptide repeat domain"/>
    <property type="match status" value="3"/>
</dbReference>
<organism evidence="3 4">
    <name type="scientific">Streptomyces pathocidini</name>
    <dbReference type="NCBI Taxonomy" id="1650571"/>
    <lineage>
        <taxon>Bacteria</taxon>
        <taxon>Bacillati</taxon>
        <taxon>Actinomycetota</taxon>
        <taxon>Actinomycetes</taxon>
        <taxon>Kitasatosporales</taxon>
        <taxon>Streptomycetaceae</taxon>
        <taxon>Streptomyces</taxon>
    </lineage>
</organism>
<comment type="caution">
    <text evidence="3">The sequence shown here is derived from an EMBL/GenBank/DDBJ whole genome shotgun (WGS) entry which is preliminary data.</text>
</comment>
<dbReference type="Pfam" id="PF13191">
    <property type="entry name" value="AAA_16"/>
    <property type="match status" value="1"/>
</dbReference>
<dbReference type="Pfam" id="PF13374">
    <property type="entry name" value="TPR_10"/>
    <property type="match status" value="1"/>
</dbReference>
<feature type="domain" description="Orc1-like AAA ATPase" evidence="1">
    <location>
        <begin position="171"/>
        <end position="271"/>
    </location>
</feature>
<feature type="domain" description="TIR" evidence="2">
    <location>
        <begin position="13"/>
        <end position="134"/>
    </location>
</feature>
<dbReference type="InterPro" id="IPR011990">
    <property type="entry name" value="TPR-like_helical_dom_sf"/>
</dbReference>
<proteinExistence type="predicted"/>
<name>A0ABW7UMJ8_9ACTN</name>
<dbReference type="PANTHER" id="PTHR46082:SF6">
    <property type="entry name" value="AAA+ ATPASE DOMAIN-CONTAINING PROTEIN-RELATED"/>
    <property type="match status" value="1"/>
</dbReference>
<evidence type="ECO:0000259" key="1">
    <source>
        <dbReference type="Pfam" id="PF13191"/>
    </source>
</evidence>
<dbReference type="RefSeq" id="WP_055470354.1">
    <property type="nucleotide sequence ID" value="NZ_JBIRWE010000002.1"/>
</dbReference>
<gene>
    <name evidence="3" type="primary">fxsT</name>
    <name evidence="3" type="ORF">ACH429_07040</name>
</gene>
<dbReference type="SUPFAM" id="SSF52540">
    <property type="entry name" value="P-loop containing nucleoside triphosphate hydrolases"/>
    <property type="match status" value="1"/>
</dbReference>
<dbReference type="Pfam" id="PF13424">
    <property type="entry name" value="TPR_12"/>
    <property type="match status" value="1"/>
</dbReference>
<evidence type="ECO:0000313" key="4">
    <source>
        <dbReference type="Proteomes" id="UP001611548"/>
    </source>
</evidence>
<dbReference type="InterPro" id="IPR027417">
    <property type="entry name" value="P-loop_NTPase"/>
</dbReference>
<dbReference type="Pfam" id="PF13676">
    <property type="entry name" value="TIR_2"/>
    <property type="match status" value="1"/>
</dbReference>
<keyword evidence="4" id="KW-1185">Reference proteome</keyword>
<reference evidence="3 4" key="1">
    <citation type="submission" date="2024-10" db="EMBL/GenBank/DDBJ databases">
        <title>The Natural Products Discovery Center: Release of the First 8490 Sequenced Strains for Exploring Actinobacteria Biosynthetic Diversity.</title>
        <authorList>
            <person name="Kalkreuter E."/>
            <person name="Kautsar S.A."/>
            <person name="Yang D."/>
            <person name="Bader C.D."/>
            <person name="Teijaro C.N."/>
            <person name="Fluegel L."/>
            <person name="Davis C.M."/>
            <person name="Simpson J.R."/>
            <person name="Lauterbach L."/>
            <person name="Steele A.D."/>
            <person name="Gui C."/>
            <person name="Meng S."/>
            <person name="Li G."/>
            <person name="Viehrig K."/>
            <person name="Ye F."/>
            <person name="Su P."/>
            <person name="Kiefer A.F."/>
            <person name="Nichols A."/>
            <person name="Cepeda A.J."/>
            <person name="Yan W."/>
            <person name="Fan B."/>
            <person name="Jiang Y."/>
            <person name="Adhikari A."/>
            <person name="Zheng C.-J."/>
            <person name="Schuster L."/>
            <person name="Cowan T.M."/>
            <person name="Smanski M.J."/>
            <person name="Chevrette M.G."/>
            <person name="De Carvalho L.P.S."/>
            <person name="Shen B."/>
        </authorList>
    </citation>
    <scope>NUCLEOTIDE SEQUENCE [LARGE SCALE GENOMIC DNA]</scope>
    <source>
        <strain evidence="3 4">NPDC020327</strain>
    </source>
</reference>
<dbReference type="Gene3D" id="3.40.50.300">
    <property type="entry name" value="P-loop containing nucleotide triphosphate hydrolases"/>
    <property type="match status" value="1"/>
</dbReference>
<dbReference type="NCBIfam" id="NF040586">
    <property type="entry name" value="FxSxx_TPR"/>
    <property type="match status" value="1"/>
</dbReference>
<dbReference type="InterPro" id="IPR041664">
    <property type="entry name" value="AAA_16"/>
</dbReference>
<dbReference type="InterPro" id="IPR000157">
    <property type="entry name" value="TIR_dom"/>
</dbReference>
<sequence>MTDGAEQLAPEHVTIVFAGLSHSWAEWIADQLTTAGAATTLVRWDPVHRDPDTSALTGFLAGPGRVLLVLDDWYLRFDSGRAGAWGEVLREVVPPHRERLGAVSVTTRPLPEAAAALAPVGLRGIGPEEARRRLFACLGIRATAQAVDLARSRRFPDDLPEVWNAPRRNRRFTGRERTLERLHDAFAAGAGETACVALHGPSGVGKTQVATEYAHRFAGEYDIVWCVSAAVRATAREQFAALAEKLGVTAGDERVGGLIDAVKETLRTTSLRWLVILDGAEDPEDLESLIPEGHGHVLITTHRTAWSRQGAELVELRQFDREESIAFACRRAARLTEDDADGLAEALQDLPLLLDQMAAWLDTNPAASVGGYVSSIRTGDPHDFGILPSQDYPRGFQVAWAITLNTLREDAPEVDELLKLLAYFSPDVVPVRLLQTARAGDLPPHLADLVAEPSSWNSALRKLSEATSMRLEYEPGPRGDVLTVGTIRMHRLFHRFVRSSMAPAARDRASSAACRVLVSADPRDPASPRNWARYAELIPHLELSGALDSADSDVRDLVLNCIEYLRMRGEYHDGWWLSRQAVDRWRKDSGAADRALLVAVHQQANMLRRLGRYAEAETVGRDILGRLTADPEARAIEVLRAKDGLGGTLMALAKYDEATALFEDAAAEAAARLGSSQVPRTLAIRSNLAVAIGLQGRYEASLELHRSILEARVGLLGGRNPLTLNSALHASWTLRLLGRYEEALAIQEHNCRLHRQVLDRNHTQTLLAEHNLALCLRRDGNLPFAHAMMRKVRDRLVKRRGAHHPETLMVSADYAMLLREDGQCAQAGELADSTAKLYEAQLGGHHPYAVGARANCALVLGDAGERGAALAVAEETRELMAEAAGEAHPWTLGCGLNTAVALRAAGDTRAAARVAEQVLDGARSALGEAHPLTANCEEVLHDEHAHPYWDFEPQPT</sequence>
<accession>A0ABW7UMJ8</accession>
<dbReference type="PANTHER" id="PTHR46082">
    <property type="entry name" value="ATP/GTP-BINDING PROTEIN-RELATED"/>
    <property type="match status" value="1"/>
</dbReference>
<evidence type="ECO:0000259" key="2">
    <source>
        <dbReference type="Pfam" id="PF13676"/>
    </source>
</evidence>
<dbReference type="EMBL" id="JBIRWE010000002">
    <property type="protein sequence ID" value="MFI1963880.1"/>
    <property type="molecule type" value="Genomic_DNA"/>
</dbReference>
<protein>
    <submittedName>
        <fullName evidence="3">FxSxx-COOH system tetratricopeptide repeat protein</fullName>
    </submittedName>
</protein>
<evidence type="ECO:0000313" key="3">
    <source>
        <dbReference type="EMBL" id="MFI1963880.1"/>
    </source>
</evidence>
<dbReference type="SUPFAM" id="SSF48452">
    <property type="entry name" value="TPR-like"/>
    <property type="match status" value="3"/>
</dbReference>